<accession>A0A8H3DXV1</accession>
<sequence>MQTSAQHKIVIPELLDMIIRELDGEDQRMLMCVSKNFFDTAGPLAWKSVPRLELIMGLLDGVQVHRKERDGRRLTITLPADLNFGRYNIYAHWVQSLHIDKKNFLEIINLGFFTRLLNDRPPLPNLRRLTASTTNQINESFQDVIDIMISPSLVGIQIALPQHPHLVCDNQGPRVLSAYDPEFLDKLKTSCPNIETIEFYLDHYYIAEHDRFTHYIPNDRTRAALSSFTNLRSFSSSAYILRPAIFSVMGELPHLESLGIQTLHWPSSVLDPQLSIPETWFPALKRLQLRRIHSEDIQTLWRQPNIVGRLVSLQIHAEIESRYTRNWVDPFLKYLPSLSPRLEDVIFHVAGRGGSVEIPRHDWDSFKGEPLLTAVNTYTDAVREGRIA</sequence>
<name>A0A8H3DXV1_9AGAM</name>
<dbReference type="AlphaFoldDB" id="A0A8H3DXV1"/>
<protein>
    <submittedName>
        <fullName evidence="1">Uncharacterized protein</fullName>
    </submittedName>
</protein>
<dbReference type="EMBL" id="CAJNJQ010001522">
    <property type="protein sequence ID" value="CAE7141678.1"/>
    <property type="molecule type" value="Genomic_DNA"/>
</dbReference>
<gene>
    <name evidence="1" type="ORF">RDB_LOCUS75698</name>
</gene>
<evidence type="ECO:0000313" key="1">
    <source>
        <dbReference type="EMBL" id="CAE7141678.1"/>
    </source>
</evidence>
<organism evidence="1 2">
    <name type="scientific">Rhizoctonia solani</name>
    <dbReference type="NCBI Taxonomy" id="456999"/>
    <lineage>
        <taxon>Eukaryota</taxon>
        <taxon>Fungi</taxon>
        <taxon>Dikarya</taxon>
        <taxon>Basidiomycota</taxon>
        <taxon>Agaricomycotina</taxon>
        <taxon>Agaricomycetes</taxon>
        <taxon>Cantharellales</taxon>
        <taxon>Ceratobasidiaceae</taxon>
        <taxon>Rhizoctonia</taxon>
    </lineage>
</organism>
<evidence type="ECO:0000313" key="2">
    <source>
        <dbReference type="Proteomes" id="UP000663827"/>
    </source>
</evidence>
<proteinExistence type="predicted"/>
<reference evidence="1" key="1">
    <citation type="submission" date="2021-01" db="EMBL/GenBank/DDBJ databases">
        <authorList>
            <person name="Kaushik A."/>
        </authorList>
    </citation>
    <scope>NUCLEOTIDE SEQUENCE</scope>
    <source>
        <strain evidence="1">AG5</strain>
    </source>
</reference>
<dbReference type="Proteomes" id="UP000663827">
    <property type="component" value="Unassembled WGS sequence"/>
</dbReference>
<comment type="caution">
    <text evidence="1">The sequence shown here is derived from an EMBL/GenBank/DDBJ whole genome shotgun (WGS) entry which is preliminary data.</text>
</comment>